<dbReference type="Proteomes" id="UP000294662">
    <property type="component" value="Unassembled WGS sequence"/>
</dbReference>
<protein>
    <recommendedName>
        <fullName evidence="3">EthD domain-containing protein</fullName>
    </recommendedName>
</protein>
<sequence>MESVMWGLELSVSDQSAELPGWLARHGAALAALPAVILCESFAPIEDLGAAVRFHDADVPAAMIVLGFAERADLLAALGSPVLMAALAARPGGVQASAACFRRHRTPLPGDNMSRDSAVSYVVRYRLPCDDAPGFVAEYLAGHLPIQADFPGIRRVLGFEPIEGGPQGATPAGYLVGNEVSFDDVAAFCAAMESPVLDRLRAHSGVLPPRDGLCTHHLMKRRLLK</sequence>
<dbReference type="SUPFAM" id="SSF54909">
    <property type="entry name" value="Dimeric alpha+beta barrel"/>
    <property type="match status" value="1"/>
</dbReference>
<name>A0A4R5EPX7_9RHOB</name>
<reference evidence="1 2" key="1">
    <citation type="submission" date="2019-03" db="EMBL/GenBank/DDBJ databases">
        <authorList>
            <person name="Zhang S."/>
        </authorList>
    </citation>
    <scope>NUCLEOTIDE SEQUENCE [LARGE SCALE GENOMIC DNA]</scope>
    <source>
        <strain evidence="1 2">S4J41</strain>
    </source>
</reference>
<comment type="caution">
    <text evidence="1">The sequence shown here is derived from an EMBL/GenBank/DDBJ whole genome shotgun (WGS) entry which is preliminary data.</text>
</comment>
<proteinExistence type="predicted"/>
<dbReference type="InterPro" id="IPR011008">
    <property type="entry name" value="Dimeric_a/b-barrel"/>
</dbReference>
<keyword evidence="2" id="KW-1185">Reference proteome</keyword>
<dbReference type="EMBL" id="SMFP01000009">
    <property type="protein sequence ID" value="TDE36714.1"/>
    <property type="molecule type" value="Genomic_DNA"/>
</dbReference>
<dbReference type="Gene3D" id="3.30.70.100">
    <property type="match status" value="1"/>
</dbReference>
<organism evidence="1 2">
    <name type="scientific">Antarcticimicrobium sediminis</name>
    <dbReference type="NCBI Taxonomy" id="2546227"/>
    <lineage>
        <taxon>Bacteria</taxon>
        <taxon>Pseudomonadati</taxon>
        <taxon>Pseudomonadota</taxon>
        <taxon>Alphaproteobacteria</taxon>
        <taxon>Rhodobacterales</taxon>
        <taxon>Paracoccaceae</taxon>
        <taxon>Antarcticimicrobium</taxon>
    </lineage>
</organism>
<dbReference type="RefSeq" id="WP_165937624.1">
    <property type="nucleotide sequence ID" value="NZ_SMFP01000009.1"/>
</dbReference>
<dbReference type="AlphaFoldDB" id="A0A4R5EPX7"/>
<evidence type="ECO:0000313" key="2">
    <source>
        <dbReference type="Proteomes" id="UP000294662"/>
    </source>
</evidence>
<gene>
    <name evidence="1" type="ORF">E1B25_14465</name>
</gene>
<evidence type="ECO:0000313" key="1">
    <source>
        <dbReference type="EMBL" id="TDE36714.1"/>
    </source>
</evidence>
<accession>A0A4R5EPX7</accession>
<evidence type="ECO:0008006" key="3">
    <source>
        <dbReference type="Google" id="ProtNLM"/>
    </source>
</evidence>